<feature type="chain" id="PRO_5025366131" description="Lipoprotein" evidence="1">
    <location>
        <begin position="21"/>
        <end position="84"/>
    </location>
</feature>
<proteinExistence type="predicted"/>
<dbReference type="EMBL" id="CP046052">
    <property type="protein sequence ID" value="QGM45428.1"/>
    <property type="molecule type" value="Genomic_DNA"/>
</dbReference>
<feature type="signal peptide" evidence="1">
    <location>
        <begin position="1"/>
        <end position="20"/>
    </location>
</feature>
<dbReference type="AlphaFoldDB" id="A0A6B8KFX3"/>
<name>A0A6B8KFX3_9HYPH</name>
<dbReference type="Proteomes" id="UP000309061">
    <property type="component" value="Chromosome"/>
</dbReference>
<dbReference type="KEGG" id="mhey:H2LOC_006800"/>
<evidence type="ECO:0000313" key="2">
    <source>
        <dbReference type="EMBL" id="QGM45428.1"/>
    </source>
</evidence>
<sequence>MRATRLLTAMVLGLLAGACATTTPAEQRAADENRCQSFGFRRGTDPFSKCLLDLDMNRAADRRADLYGYPYGPGWGWGPGWRRW</sequence>
<gene>
    <name evidence="2" type="ORF">H2LOC_006800</name>
</gene>
<keyword evidence="1" id="KW-0732">Signal</keyword>
<evidence type="ECO:0008006" key="4">
    <source>
        <dbReference type="Google" id="ProtNLM"/>
    </source>
</evidence>
<protein>
    <recommendedName>
        <fullName evidence="4">Lipoprotein</fullName>
    </recommendedName>
</protein>
<reference evidence="2 3" key="1">
    <citation type="submission" date="2019-11" db="EMBL/GenBank/DDBJ databases">
        <title>The genome sequence of Methylocystis heyeri.</title>
        <authorList>
            <person name="Oshkin I.Y."/>
            <person name="Miroshnikov K."/>
            <person name="Dedysh S.N."/>
        </authorList>
    </citation>
    <scope>NUCLEOTIDE SEQUENCE [LARGE SCALE GENOMIC DNA]</scope>
    <source>
        <strain evidence="2 3">H2</strain>
    </source>
</reference>
<keyword evidence="3" id="KW-1185">Reference proteome</keyword>
<accession>A0A6B8KFX3</accession>
<dbReference type="RefSeq" id="WP_136495710.1">
    <property type="nucleotide sequence ID" value="NZ_CP046052.1"/>
</dbReference>
<dbReference type="PROSITE" id="PS51257">
    <property type="entry name" value="PROKAR_LIPOPROTEIN"/>
    <property type="match status" value="1"/>
</dbReference>
<evidence type="ECO:0000313" key="3">
    <source>
        <dbReference type="Proteomes" id="UP000309061"/>
    </source>
</evidence>
<organism evidence="2 3">
    <name type="scientific">Methylocystis heyeri</name>
    <dbReference type="NCBI Taxonomy" id="391905"/>
    <lineage>
        <taxon>Bacteria</taxon>
        <taxon>Pseudomonadati</taxon>
        <taxon>Pseudomonadota</taxon>
        <taxon>Alphaproteobacteria</taxon>
        <taxon>Hyphomicrobiales</taxon>
        <taxon>Methylocystaceae</taxon>
        <taxon>Methylocystis</taxon>
    </lineage>
</organism>
<dbReference type="OrthoDB" id="8163917at2"/>
<evidence type="ECO:0000256" key="1">
    <source>
        <dbReference type="SAM" id="SignalP"/>
    </source>
</evidence>